<dbReference type="OrthoDB" id="5946976at2759"/>
<proteinExistence type="predicted"/>
<dbReference type="InterPro" id="IPR052907">
    <property type="entry name" value="Beta-lactamase/esterase"/>
</dbReference>
<gene>
    <name evidence="2" type="ORF">TCAL_11062</name>
</gene>
<accession>A0A553PLD9</accession>
<keyword evidence="3" id="KW-1185">Reference proteome</keyword>
<dbReference type="AlphaFoldDB" id="A0A553PLD9"/>
<dbReference type="InterPro" id="IPR001466">
    <property type="entry name" value="Beta-lactam-related"/>
</dbReference>
<dbReference type="STRING" id="6832.A0A553PLD9"/>
<dbReference type="Gene3D" id="3.40.710.10">
    <property type="entry name" value="DD-peptidase/beta-lactamase superfamily"/>
    <property type="match status" value="1"/>
</dbReference>
<name>A0A553PLD9_TIGCA</name>
<feature type="domain" description="Beta-lactamase-related" evidence="1">
    <location>
        <begin position="21"/>
        <end position="415"/>
    </location>
</feature>
<dbReference type="PANTHER" id="PTHR43319">
    <property type="entry name" value="BETA-LACTAMASE-RELATED"/>
    <property type="match status" value="1"/>
</dbReference>
<comment type="caution">
    <text evidence="2">The sequence shown here is derived from an EMBL/GenBank/DDBJ whole genome shotgun (WGS) entry which is preliminary data.</text>
</comment>
<reference evidence="2 3" key="1">
    <citation type="journal article" date="2018" name="Nat. Ecol. Evol.">
        <title>Genomic signatures of mitonuclear coevolution across populations of Tigriopus californicus.</title>
        <authorList>
            <person name="Barreto F.S."/>
            <person name="Watson E.T."/>
            <person name="Lima T.G."/>
            <person name="Willett C.S."/>
            <person name="Edmands S."/>
            <person name="Li W."/>
            <person name="Burton R.S."/>
        </authorList>
    </citation>
    <scope>NUCLEOTIDE SEQUENCE [LARGE SCALE GENOMIC DNA]</scope>
    <source>
        <strain evidence="2 3">San Diego</strain>
    </source>
</reference>
<evidence type="ECO:0000259" key="1">
    <source>
        <dbReference type="Pfam" id="PF00144"/>
    </source>
</evidence>
<protein>
    <recommendedName>
        <fullName evidence="1">Beta-lactamase-related domain-containing protein</fullName>
    </recommendedName>
</protein>
<evidence type="ECO:0000313" key="3">
    <source>
        <dbReference type="Proteomes" id="UP000318571"/>
    </source>
</evidence>
<evidence type="ECO:0000313" key="2">
    <source>
        <dbReference type="EMBL" id="TRY78501.1"/>
    </source>
</evidence>
<dbReference type="Pfam" id="PF00144">
    <property type="entry name" value="Beta-lactamase"/>
    <property type="match status" value="1"/>
</dbReference>
<dbReference type="PANTHER" id="PTHR43319:SF3">
    <property type="entry name" value="BETA-LACTAMASE-RELATED DOMAIN-CONTAINING PROTEIN"/>
    <property type="match status" value="1"/>
</dbReference>
<organism evidence="2 3">
    <name type="scientific">Tigriopus californicus</name>
    <name type="common">Marine copepod</name>
    <dbReference type="NCBI Taxonomy" id="6832"/>
    <lineage>
        <taxon>Eukaryota</taxon>
        <taxon>Metazoa</taxon>
        <taxon>Ecdysozoa</taxon>
        <taxon>Arthropoda</taxon>
        <taxon>Crustacea</taxon>
        <taxon>Multicrustacea</taxon>
        <taxon>Hexanauplia</taxon>
        <taxon>Copepoda</taxon>
        <taxon>Harpacticoida</taxon>
        <taxon>Harpacticidae</taxon>
        <taxon>Tigriopus</taxon>
    </lineage>
</organism>
<sequence>MGKFFVQGTVEPGFEPVKELFARNIQNGTESNAQLCVYHRGRKVVDLWGSACGDPKFGPESLVNVFSATKSVSSICMAALVDRGLLKYEDKVSQHWPAFGKQGKENITVADVLRHEAGLPTLSKSLRREHISRKCIKANVIGQVIEETRPHFPPKSFGSVREYHAVTRGWILNEIFRRVEPKGRTIGEYLRAEISGPLGIDVYIGVEEDELKRFSSLQTWHWSKVMAQSMIPEMFGRKIEPNMATIVLKAFKVVSTSRELERTQPTRQPVVEGMEKIKNPANIFPNFNTKEVRMGEIPSANGSCTARGLAKLAQCILNGGEFNSVRILSTSVVERMQDKPVKRKDFAFSGVQNYFSQGGVNHFVTFDDDTKQQKQTKKLREGYVGWFGMGGSVFQWNPRDEIAFAFVPTLMHWYDVANIRGARYQHLINKCVKSMTVS</sequence>
<dbReference type="InterPro" id="IPR012338">
    <property type="entry name" value="Beta-lactam/transpept-like"/>
</dbReference>
<dbReference type="SUPFAM" id="SSF56601">
    <property type="entry name" value="beta-lactamase/transpeptidase-like"/>
    <property type="match status" value="1"/>
</dbReference>
<dbReference type="EMBL" id="VCGU01000003">
    <property type="protein sequence ID" value="TRY78501.1"/>
    <property type="molecule type" value="Genomic_DNA"/>
</dbReference>
<dbReference type="Proteomes" id="UP000318571">
    <property type="component" value="Chromosome 11"/>
</dbReference>